<dbReference type="Proteomes" id="UP000784294">
    <property type="component" value="Unassembled WGS sequence"/>
</dbReference>
<proteinExistence type="predicted"/>
<reference evidence="2" key="1">
    <citation type="submission" date="2018-11" db="EMBL/GenBank/DDBJ databases">
        <authorList>
            <consortium name="Pathogen Informatics"/>
        </authorList>
    </citation>
    <scope>NUCLEOTIDE SEQUENCE</scope>
</reference>
<evidence type="ECO:0000313" key="3">
    <source>
        <dbReference type="Proteomes" id="UP000784294"/>
    </source>
</evidence>
<dbReference type="AlphaFoldDB" id="A0A448XBU2"/>
<evidence type="ECO:0000256" key="1">
    <source>
        <dbReference type="SAM" id="MobiDB-lite"/>
    </source>
</evidence>
<protein>
    <submittedName>
        <fullName evidence="2">Uncharacterized protein</fullName>
    </submittedName>
</protein>
<accession>A0A448XBU2</accession>
<comment type="caution">
    <text evidence="2">The sequence shown here is derived from an EMBL/GenBank/DDBJ whole genome shotgun (WGS) entry which is preliminary data.</text>
</comment>
<dbReference type="EMBL" id="CAAALY010245335">
    <property type="protein sequence ID" value="VEL33194.1"/>
    <property type="molecule type" value="Genomic_DNA"/>
</dbReference>
<gene>
    <name evidence="2" type="ORF">PXEA_LOCUS26634</name>
</gene>
<feature type="compositionally biased region" description="Polar residues" evidence="1">
    <location>
        <begin position="356"/>
        <end position="366"/>
    </location>
</feature>
<sequence length="640" mass="67581">MTQEAPLDLQVPSKKLRLNEERVPLSFAETIGHEGAFACSAFDSFPPASWRARRLQASADQGMRGLSSAPYSALSNGFCDSPLALIPPNSGSQADSISDISASTAVIKSSVGHKCWQTMAPQVNSSTSDHQTSLLDPNQNIFEKVASPCGQVESIWQAVALCLLISRSEAIKKALRSDSTGQDPNSDIFIPNKLVDYSSVIYDIINHHPILSDSSSLPITLTSSIDHSLLHSPLPLQPDLLYPTSVDGSHSQNLQLPKAVPVSSPLSGLDLTKDPFPCPNTKAGLISTNTLSPDALLYFLRNHNFLGSSICEKAADGSNPDIWPPELLSGTWPSLTENNVNFGHKTNHSSDLDPNCNMSSNQSVSGTKRKSHLPIRQTEALSLKRQVVLSPSLGSSSLSGCGPGSTTGFGNCSSSSQRFLLPSDNPHRLQIGSACPPIILPACGPIGLNPASLAESDCVCFESGKKSVSLENQETGVHYQHGDSFGYNLDSVSSPSSSLSGPVCSGPSKPCSMGRIRAAVTTSPHLCRMQSKPDARALEDRPHAIDSPAKGAQLIHLGRASSGPCWSESSPSVLSEPAVSTKGRQIPTYSVSGGLDGCAVCLQAREELLSGLNLTTDLSMPLNGGTKATSPLLLQVGSEM</sequence>
<organism evidence="2 3">
    <name type="scientific">Protopolystoma xenopodis</name>
    <dbReference type="NCBI Taxonomy" id="117903"/>
    <lineage>
        <taxon>Eukaryota</taxon>
        <taxon>Metazoa</taxon>
        <taxon>Spiralia</taxon>
        <taxon>Lophotrochozoa</taxon>
        <taxon>Platyhelminthes</taxon>
        <taxon>Monogenea</taxon>
        <taxon>Polyopisthocotylea</taxon>
        <taxon>Polystomatidea</taxon>
        <taxon>Polystomatidae</taxon>
        <taxon>Protopolystoma</taxon>
    </lineage>
</organism>
<name>A0A448XBU2_9PLAT</name>
<feature type="region of interest" description="Disordered" evidence="1">
    <location>
        <begin position="345"/>
        <end position="373"/>
    </location>
</feature>
<keyword evidence="3" id="KW-1185">Reference proteome</keyword>
<evidence type="ECO:0000313" key="2">
    <source>
        <dbReference type="EMBL" id="VEL33194.1"/>
    </source>
</evidence>